<sequence>MIPKGGWIDMKAGRDFGPKIVQAHSLLTDFDIYLFRQGKHSRLYDKLGAHLTVLDGEQGTQFGVWAPNADRVFVIGDFNGWKNEHSLLPRDDGSGIWEGFLPGVGKGALYKYRIVCKDGRCLDKADPFAFRSEVPPATASIVWELGYEWSDGEWMKSRGERNSLRSPISIYECHLGSWRRKGDGSWLTYSELSEEIPKYLKESGFTHLELLPVMEHPFYGSWGTRPQATLRRQGGMGIPRA</sequence>
<dbReference type="InterPro" id="IPR013783">
    <property type="entry name" value="Ig-like_fold"/>
</dbReference>
<dbReference type="FunFam" id="2.60.40.10:FF:000169">
    <property type="entry name" value="1,4-alpha-glucan branching enzyme GlgB"/>
    <property type="match status" value="1"/>
</dbReference>
<dbReference type="EMBL" id="RXGA01000003">
    <property type="protein sequence ID" value="RWX72878.1"/>
    <property type="molecule type" value="Genomic_DNA"/>
</dbReference>
<gene>
    <name evidence="7" type="ORF">Metus_0852</name>
</gene>
<dbReference type="InterPro" id="IPR017853">
    <property type="entry name" value="GH"/>
</dbReference>
<proteinExistence type="predicted"/>
<keyword evidence="5" id="KW-0119">Carbohydrate metabolism</keyword>
<evidence type="ECO:0000259" key="6">
    <source>
        <dbReference type="Pfam" id="PF02922"/>
    </source>
</evidence>
<organism evidence="7 8">
    <name type="scientific">Methanosuratincola subterraneus</name>
    <dbReference type="NCBI Taxonomy" id="2593994"/>
    <lineage>
        <taxon>Archaea</taxon>
        <taxon>Thermoproteota</taxon>
        <taxon>Methanosuratincolia</taxon>
        <taxon>Candidatus Methanomethylicales</taxon>
        <taxon>Candidatus Methanomethylicaceae</taxon>
        <taxon>Candidatus Methanosuratincola (ex Vanwonterghem et al. 2016)</taxon>
    </lineage>
</organism>
<feature type="domain" description="Glycoside hydrolase family 13 N-terminal" evidence="6">
    <location>
        <begin position="46"/>
        <end position="129"/>
    </location>
</feature>
<evidence type="ECO:0000256" key="4">
    <source>
        <dbReference type="ARBA" id="ARBA00023056"/>
    </source>
</evidence>
<dbReference type="SUPFAM" id="SSF51445">
    <property type="entry name" value="(Trans)glycosidases"/>
    <property type="match status" value="1"/>
</dbReference>
<accession>A0A3S3VEL6</accession>
<dbReference type="InterPro" id="IPR014756">
    <property type="entry name" value="Ig_E-set"/>
</dbReference>
<dbReference type="GO" id="GO:0004553">
    <property type="term" value="F:hydrolase activity, hydrolyzing O-glycosyl compounds"/>
    <property type="evidence" value="ECO:0007669"/>
    <property type="project" value="InterPro"/>
</dbReference>
<evidence type="ECO:0000256" key="5">
    <source>
        <dbReference type="ARBA" id="ARBA00023277"/>
    </source>
</evidence>
<keyword evidence="2" id="KW-0328">Glycosyltransferase</keyword>
<dbReference type="PANTHER" id="PTHR43651:SF3">
    <property type="entry name" value="1,4-ALPHA-GLUCAN-BRANCHING ENZYME"/>
    <property type="match status" value="1"/>
</dbReference>
<evidence type="ECO:0000256" key="1">
    <source>
        <dbReference type="ARBA" id="ARBA00022600"/>
    </source>
</evidence>
<dbReference type="Gene3D" id="3.20.20.80">
    <property type="entry name" value="Glycosidases"/>
    <property type="match status" value="1"/>
</dbReference>
<dbReference type="InterPro" id="IPR004193">
    <property type="entry name" value="Glyco_hydro_13_N"/>
</dbReference>
<name>A0A3S3VEL6_METS7</name>
<dbReference type="InterPro" id="IPR044143">
    <property type="entry name" value="GlgB_N_E_set_prok"/>
</dbReference>
<keyword evidence="4" id="KW-0320">Glycogen biosynthesis</keyword>
<dbReference type="GO" id="GO:0003844">
    <property type="term" value="F:1,4-alpha-glucan branching enzyme activity"/>
    <property type="evidence" value="ECO:0007669"/>
    <property type="project" value="TreeGrafter"/>
</dbReference>
<dbReference type="SUPFAM" id="SSF81296">
    <property type="entry name" value="E set domains"/>
    <property type="match status" value="1"/>
</dbReference>
<dbReference type="AlphaFoldDB" id="A0A3S3VEL6"/>
<dbReference type="GO" id="GO:0005978">
    <property type="term" value="P:glycogen biosynthetic process"/>
    <property type="evidence" value="ECO:0007669"/>
    <property type="project" value="UniProtKB-KW"/>
</dbReference>
<keyword evidence="1" id="KW-0321">Glycogen metabolism</keyword>
<comment type="caution">
    <text evidence="7">The sequence shown here is derived from an EMBL/GenBank/DDBJ whole genome shotgun (WGS) entry which is preliminary data.</text>
</comment>
<dbReference type="CDD" id="cd02855">
    <property type="entry name" value="E_set_GBE_prok_N"/>
    <property type="match status" value="1"/>
</dbReference>
<evidence type="ECO:0000256" key="3">
    <source>
        <dbReference type="ARBA" id="ARBA00022679"/>
    </source>
</evidence>
<evidence type="ECO:0000256" key="2">
    <source>
        <dbReference type="ARBA" id="ARBA00022676"/>
    </source>
</evidence>
<keyword evidence="3" id="KW-0808">Transferase</keyword>
<dbReference type="Pfam" id="PF02922">
    <property type="entry name" value="CBM_48"/>
    <property type="match status" value="1"/>
</dbReference>
<reference evidence="7 8" key="1">
    <citation type="submission" date="2018-12" db="EMBL/GenBank/DDBJ databases">
        <title>The complete genome of the methanogenic archaea of the candidate phylum Verstraetearchaeota, obtained from the metagenome of underground thermal water.</title>
        <authorList>
            <person name="Kadnikov V.V."/>
            <person name="Mardanov A.V."/>
            <person name="Beletsky A.V."/>
            <person name="Karnachuk O.V."/>
            <person name="Ravin N.V."/>
        </authorList>
    </citation>
    <scope>NUCLEOTIDE SEQUENCE [LARGE SCALE GENOMIC DNA]</scope>
    <source>
        <strain evidence="7">Ch88</strain>
    </source>
</reference>
<evidence type="ECO:0000313" key="8">
    <source>
        <dbReference type="Proteomes" id="UP000288215"/>
    </source>
</evidence>
<evidence type="ECO:0000313" key="7">
    <source>
        <dbReference type="EMBL" id="RWX72878.1"/>
    </source>
</evidence>
<dbReference type="GO" id="GO:0005829">
    <property type="term" value="C:cytosol"/>
    <property type="evidence" value="ECO:0007669"/>
    <property type="project" value="TreeGrafter"/>
</dbReference>
<protein>
    <submittedName>
        <fullName evidence="7">1,4-alpha-glucan (Glycogen) branching enzyme, GH-13-type</fullName>
    </submittedName>
</protein>
<dbReference type="Gene3D" id="2.60.40.10">
    <property type="entry name" value="Immunoglobulins"/>
    <property type="match status" value="1"/>
</dbReference>
<dbReference type="Proteomes" id="UP000288215">
    <property type="component" value="Unassembled WGS sequence"/>
</dbReference>
<dbReference type="PANTHER" id="PTHR43651">
    <property type="entry name" value="1,4-ALPHA-GLUCAN-BRANCHING ENZYME"/>
    <property type="match status" value="1"/>
</dbReference>